<feature type="region of interest" description="Disordered" evidence="6">
    <location>
        <begin position="239"/>
        <end position="265"/>
    </location>
</feature>
<dbReference type="PROSITE" id="PS50157">
    <property type="entry name" value="ZINC_FINGER_C2H2_2"/>
    <property type="match status" value="1"/>
</dbReference>
<dbReference type="GO" id="GO:0003677">
    <property type="term" value="F:DNA binding"/>
    <property type="evidence" value="ECO:0007669"/>
    <property type="project" value="InterPro"/>
</dbReference>
<evidence type="ECO:0000313" key="10">
    <source>
        <dbReference type="Proteomes" id="UP000078561"/>
    </source>
</evidence>
<dbReference type="OrthoDB" id="3269380at2759"/>
<dbReference type="InParanoid" id="A0A163JLH7"/>
<evidence type="ECO:0000256" key="4">
    <source>
        <dbReference type="ARBA" id="ARBA00022833"/>
    </source>
</evidence>
<sequence length="265" mass="30026">MSHLPRDTWSTCSGLGTQLKPCDEESDMLDTLTHQQKLEDLYCNDFICCGKYWADLHTLLEHCEDHSPEESRERMVGVTDAPLPLTEDNVDEDDEDEIPTPLSPGVAPQHLSNKGLPISQTIVAPRSVMHAYGTQEEYGYEKIKEWMQQAQLHLDFREEERDNTPRPYQCQVRGCDKAYKNINGLKYHKRHGCCESKSGGGNQDEHGTGNQKPYRCSLGNCRKRYKNLNGLKYHIQHGHFKHRRSSTSSSSSSGSSLTTPPGSIF</sequence>
<dbReference type="Gene3D" id="3.30.160.60">
    <property type="entry name" value="Classic Zinc Finger"/>
    <property type="match status" value="1"/>
</dbReference>
<evidence type="ECO:0000256" key="2">
    <source>
        <dbReference type="ARBA" id="ARBA00022737"/>
    </source>
</evidence>
<evidence type="ECO:0008006" key="11">
    <source>
        <dbReference type="Google" id="ProtNLM"/>
    </source>
</evidence>
<organism evidence="9">
    <name type="scientific">Absidia glauca</name>
    <name type="common">Pin mould</name>
    <dbReference type="NCBI Taxonomy" id="4829"/>
    <lineage>
        <taxon>Eukaryota</taxon>
        <taxon>Fungi</taxon>
        <taxon>Fungi incertae sedis</taxon>
        <taxon>Mucoromycota</taxon>
        <taxon>Mucoromycotina</taxon>
        <taxon>Mucoromycetes</taxon>
        <taxon>Mucorales</taxon>
        <taxon>Cunninghamellaceae</taxon>
        <taxon>Absidia</taxon>
    </lineage>
</organism>
<gene>
    <name evidence="9" type="primary">ABSGL_05879.1 scaffold 7570</name>
</gene>
<dbReference type="GO" id="GO:0008270">
    <property type="term" value="F:zinc ion binding"/>
    <property type="evidence" value="ECO:0007669"/>
    <property type="project" value="UniProtKB-KW"/>
</dbReference>
<dbReference type="PANTHER" id="PTHR23057:SF0">
    <property type="entry name" value="JUXTAPOSED WITH ANOTHER ZINC FINGER PROTEIN 1"/>
    <property type="match status" value="1"/>
</dbReference>
<name>A0A163JLH7_ABSGL</name>
<keyword evidence="3 5" id="KW-0863">Zinc-finger</keyword>
<evidence type="ECO:0000256" key="5">
    <source>
        <dbReference type="PROSITE-ProRule" id="PRU00042"/>
    </source>
</evidence>
<evidence type="ECO:0000256" key="6">
    <source>
        <dbReference type="SAM" id="MobiDB-lite"/>
    </source>
</evidence>
<evidence type="ECO:0000259" key="8">
    <source>
        <dbReference type="PROSITE" id="PS51141"/>
    </source>
</evidence>
<keyword evidence="2" id="KW-0677">Repeat</keyword>
<dbReference type="EMBL" id="LT553165">
    <property type="protein sequence ID" value="SAM00202.1"/>
    <property type="molecule type" value="Genomic_DNA"/>
</dbReference>
<evidence type="ECO:0000313" key="9">
    <source>
        <dbReference type="EMBL" id="SAM00202.1"/>
    </source>
</evidence>
<dbReference type="Proteomes" id="UP000078561">
    <property type="component" value="Unassembled WGS sequence"/>
</dbReference>
<accession>A0A163JLH7</accession>
<evidence type="ECO:0000256" key="3">
    <source>
        <dbReference type="ARBA" id="ARBA00022771"/>
    </source>
</evidence>
<keyword evidence="1" id="KW-0479">Metal-binding</keyword>
<proteinExistence type="predicted"/>
<dbReference type="InterPro" id="IPR051580">
    <property type="entry name" value="ZnF-Chromatin_assoc"/>
</dbReference>
<dbReference type="SMART" id="SM00355">
    <property type="entry name" value="ZnF_C2H2"/>
    <property type="match status" value="2"/>
</dbReference>
<keyword evidence="10" id="KW-1185">Reference proteome</keyword>
<dbReference type="PANTHER" id="PTHR23057">
    <property type="entry name" value="JUXTAPOSED WITH ANOTHER ZINC FINGER PROTEIN 1"/>
    <property type="match status" value="1"/>
</dbReference>
<dbReference type="InterPro" id="IPR013087">
    <property type="entry name" value="Znf_C2H2_type"/>
</dbReference>
<dbReference type="AlphaFoldDB" id="A0A163JLH7"/>
<feature type="domain" description="SBP-type" evidence="8">
    <location>
        <begin position="167"/>
        <end position="246"/>
    </location>
</feature>
<dbReference type="PROSITE" id="PS51141">
    <property type="entry name" value="ZF_SBP"/>
    <property type="match status" value="1"/>
</dbReference>
<keyword evidence="4" id="KW-0862">Zinc</keyword>
<dbReference type="InterPro" id="IPR004333">
    <property type="entry name" value="SBP_dom"/>
</dbReference>
<feature type="domain" description="C2H2-type" evidence="7">
    <location>
        <begin position="214"/>
        <end position="244"/>
    </location>
</feature>
<evidence type="ECO:0000256" key="1">
    <source>
        <dbReference type="ARBA" id="ARBA00022723"/>
    </source>
</evidence>
<protein>
    <recommendedName>
        <fullName evidence="11">C2H2-type domain-containing protein</fullName>
    </recommendedName>
</protein>
<feature type="compositionally biased region" description="Low complexity" evidence="6">
    <location>
        <begin position="246"/>
        <end position="265"/>
    </location>
</feature>
<dbReference type="STRING" id="4829.A0A163JLH7"/>
<evidence type="ECO:0000259" key="7">
    <source>
        <dbReference type="PROSITE" id="PS50157"/>
    </source>
</evidence>
<reference evidence="9" key="1">
    <citation type="submission" date="2016-04" db="EMBL/GenBank/DDBJ databases">
        <authorList>
            <person name="Evans L.H."/>
            <person name="Alamgir A."/>
            <person name="Owens N."/>
            <person name="Weber N.D."/>
            <person name="Virtaneva K."/>
            <person name="Barbian K."/>
            <person name="Babar A."/>
            <person name="Rosenke K."/>
        </authorList>
    </citation>
    <scope>NUCLEOTIDE SEQUENCE [LARGE SCALE GENOMIC DNA]</scope>
    <source>
        <strain evidence="9">CBS 101.48</strain>
    </source>
</reference>
<dbReference type="GO" id="GO:0005634">
    <property type="term" value="C:nucleus"/>
    <property type="evidence" value="ECO:0007669"/>
    <property type="project" value="TreeGrafter"/>
</dbReference>
<dbReference type="PROSITE" id="PS00028">
    <property type="entry name" value="ZINC_FINGER_C2H2_1"/>
    <property type="match status" value="1"/>
</dbReference>